<evidence type="ECO:0000256" key="6">
    <source>
        <dbReference type="ARBA" id="ARBA00023136"/>
    </source>
</evidence>
<feature type="transmembrane region" description="Helical" evidence="7">
    <location>
        <begin position="6"/>
        <end position="25"/>
    </location>
</feature>
<feature type="transmembrane region" description="Helical" evidence="7">
    <location>
        <begin position="204"/>
        <end position="225"/>
    </location>
</feature>
<gene>
    <name evidence="8" type="ORF">WMSIL1_LOCUS9887</name>
</gene>
<dbReference type="GO" id="GO:0016020">
    <property type="term" value="C:membrane"/>
    <property type="evidence" value="ECO:0007669"/>
    <property type="project" value="UniProtKB-SubCell"/>
</dbReference>
<evidence type="ECO:0000256" key="5">
    <source>
        <dbReference type="ARBA" id="ARBA00022989"/>
    </source>
</evidence>
<feature type="transmembrane region" description="Helical" evidence="7">
    <location>
        <begin position="175"/>
        <end position="197"/>
    </location>
</feature>
<evidence type="ECO:0000256" key="4">
    <source>
        <dbReference type="ARBA" id="ARBA00022976"/>
    </source>
</evidence>
<proteinExistence type="inferred from homology"/>
<evidence type="ECO:0000256" key="1">
    <source>
        <dbReference type="ARBA" id="ARBA00004141"/>
    </source>
</evidence>
<feature type="transmembrane region" description="Helical" evidence="7">
    <location>
        <begin position="135"/>
        <end position="155"/>
    </location>
</feature>
<evidence type="ECO:0000256" key="3">
    <source>
        <dbReference type="ARBA" id="ARBA00022692"/>
    </source>
</evidence>
<keyword evidence="6 7" id="KW-0472">Membrane</keyword>
<keyword evidence="4" id="KW-0914">Notch signaling pathway</keyword>
<sequence>MTLMGAIGCGLVSFGPVGILFFLIVAGDPLQVILFTLSSFFWLLGLLVSSVIWFAVVPLREHLAFGLVVACLVQELMRFLFYLLISFSEAGLHKIAEYEAREASCSNSTGEPNTGVRIVNSSDDVHGSIFNNRKLAFSSGLSFALMGGIFEYIYILYDVIGPATLFEGTNPGYFFIFAALNSCFMGLMQISWSVILFRSFHLRLYFEIVVICLCHVAVSSLTLLNEWPYPAPEMVCITLAITSIGFFVYAFFAAGCRWPSRAHSHPMRTNPVVILDPTVQTVHTAIS</sequence>
<comment type="subcellular location">
    <subcellularLocation>
        <location evidence="1">Membrane</location>
        <topology evidence="1">Multi-pass membrane protein</topology>
    </subcellularLocation>
</comment>
<dbReference type="GO" id="GO:0016485">
    <property type="term" value="P:protein processing"/>
    <property type="evidence" value="ECO:0007669"/>
    <property type="project" value="InterPro"/>
</dbReference>
<keyword evidence="3 7" id="KW-0812">Transmembrane</keyword>
<keyword evidence="9" id="KW-1185">Reference proteome</keyword>
<accession>A0A564YVR3</accession>
<evidence type="ECO:0000313" key="8">
    <source>
        <dbReference type="EMBL" id="VUZ51089.1"/>
    </source>
</evidence>
<dbReference type="GO" id="GO:0007219">
    <property type="term" value="P:Notch signaling pathway"/>
    <property type="evidence" value="ECO:0007669"/>
    <property type="project" value="UniProtKB-KW"/>
</dbReference>
<protein>
    <recommendedName>
        <fullName evidence="10">Gamma-secretase subunit Aph-1</fullName>
    </recommendedName>
</protein>
<dbReference type="AlphaFoldDB" id="A0A564YVR3"/>
<evidence type="ECO:0000256" key="7">
    <source>
        <dbReference type="SAM" id="Phobius"/>
    </source>
</evidence>
<organism evidence="8 9">
    <name type="scientific">Hymenolepis diminuta</name>
    <name type="common">Rat tapeworm</name>
    <dbReference type="NCBI Taxonomy" id="6216"/>
    <lineage>
        <taxon>Eukaryota</taxon>
        <taxon>Metazoa</taxon>
        <taxon>Spiralia</taxon>
        <taxon>Lophotrochozoa</taxon>
        <taxon>Platyhelminthes</taxon>
        <taxon>Cestoda</taxon>
        <taxon>Eucestoda</taxon>
        <taxon>Cyclophyllidea</taxon>
        <taxon>Hymenolepididae</taxon>
        <taxon>Hymenolepis</taxon>
    </lineage>
</organism>
<dbReference type="PANTHER" id="PTHR12889">
    <property type="entry name" value="GAMMA-SECRETASE SUBUNIT APH-1"/>
    <property type="match status" value="1"/>
</dbReference>
<dbReference type="EMBL" id="CABIJS010000421">
    <property type="protein sequence ID" value="VUZ51089.1"/>
    <property type="molecule type" value="Genomic_DNA"/>
</dbReference>
<keyword evidence="5 7" id="KW-1133">Transmembrane helix</keyword>
<evidence type="ECO:0000256" key="2">
    <source>
        <dbReference type="ARBA" id="ARBA00005577"/>
    </source>
</evidence>
<feature type="transmembrane region" description="Helical" evidence="7">
    <location>
        <begin position="237"/>
        <end position="258"/>
    </location>
</feature>
<name>A0A564YVR3_HYMDI</name>
<dbReference type="Pfam" id="PF06105">
    <property type="entry name" value="Aph-1"/>
    <property type="match status" value="1"/>
</dbReference>
<evidence type="ECO:0000313" key="9">
    <source>
        <dbReference type="Proteomes" id="UP000321570"/>
    </source>
</evidence>
<reference evidence="8 9" key="1">
    <citation type="submission" date="2019-07" db="EMBL/GenBank/DDBJ databases">
        <authorList>
            <person name="Jastrzebski P J."/>
            <person name="Paukszto L."/>
            <person name="Jastrzebski P J."/>
        </authorList>
    </citation>
    <scope>NUCLEOTIDE SEQUENCE [LARGE SCALE GENOMIC DNA]</scope>
    <source>
        <strain evidence="8 9">WMS-il1</strain>
    </source>
</reference>
<evidence type="ECO:0008006" key="10">
    <source>
        <dbReference type="Google" id="ProtNLM"/>
    </source>
</evidence>
<feature type="transmembrane region" description="Helical" evidence="7">
    <location>
        <begin position="32"/>
        <end position="56"/>
    </location>
</feature>
<dbReference type="InterPro" id="IPR009294">
    <property type="entry name" value="Aph-1"/>
</dbReference>
<dbReference type="Proteomes" id="UP000321570">
    <property type="component" value="Unassembled WGS sequence"/>
</dbReference>
<comment type="similarity">
    <text evidence="2">Belongs to the APH-1 family.</text>
</comment>
<feature type="transmembrane region" description="Helical" evidence="7">
    <location>
        <begin position="62"/>
        <end position="85"/>
    </location>
</feature>